<keyword evidence="3" id="KW-1185">Reference proteome</keyword>
<sequence>MNVAHRLIALLHQLRLSPLIGGVLAAAALFDLTGLLVFGLAFFPSQNAAPDVRADWRPPTLAKYEALPPKPASADVETLNRPIFSKARKPYVAKEKKNPSDNAAALAPVAPPPGLTLAGVTKYRNKPMAFMVSASTPKGKWLAVGDQIDGWSVTQVQNMEITLASGERIIRLTLYPEPQK</sequence>
<evidence type="ECO:0000256" key="1">
    <source>
        <dbReference type="SAM" id="Phobius"/>
    </source>
</evidence>
<dbReference type="Proteomes" id="UP000309061">
    <property type="component" value="Chromosome"/>
</dbReference>
<reference evidence="2 3" key="1">
    <citation type="submission" date="2019-11" db="EMBL/GenBank/DDBJ databases">
        <title>The genome sequence of Methylocystis heyeri.</title>
        <authorList>
            <person name="Oshkin I.Y."/>
            <person name="Miroshnikov K."/>
            <person name="Dedysh S.N."/>
        </authorList>
    </citation>
    <scope>NUCLEOTIDE SEQUENCE [LARGE SCALE GENOMIC DNA]</scope>
    <source>
        <strain evidence="2 3">H2</strain>
    </source>
</reference>
<dbReference type="AlphaFoldDB" id="A0A6B8KI52"/>
<evidence type="ECO:0000313" key="2">
    <source>
        <dbReference type="EMBL" id="QGM46180.1"/>
    </source>
</evidence>
<gene>
    <name evidence="2" type="ORF">H2LOC_011000</name>
</gene>
<evidence type="ECO:0008006" key="4">
    <source>
        <dbReference type="Google" id="ProtNLM"/>
    </source>
</evidence>
<feature type="transmembrane region" description="Helical" evidence="1">
    <location>
        <begin position="20"/>
        <end position="43"/>
    </location>
</feature>
<organism evidence="2 3">
    <name type="scientific">Methylocystis heyeri</name>
    <dbReference type="NCBI Taxonomy" id="391905"/>
    <lineage>
        <taxon>Bacteria</taxon>
        <taxon>Pseudomonadati</taxon>
        <taxon>Pseudomonadota</taxon>
        <taxon>Alphaproteobacteria</taxon>
        <taxon>Hyphomicrobiales</taxon>
        <taxon>Methylocystaceae</taxon>
        <taxon>Methylocystis</taxon>
    </lineage>
</organism>
<keyword evidence="1" id="KW-0812">Transmembrane</keyword>
<protein>
    <recommendedName>
        <fullName evidence="4">Type II secretion system protein GspC N-terminal domain-containing protein</fullName>
    </recommendedName>
</protein>
<name>A0A6B8KI52_9HYPH</name>
<accession>A0A6B8KI52</accession>
<proteinExistence type="predicted"/>
<keyword evidence="1" id="KW-1133">Transmembrane helix</keyword>
<dbReference type="KEGG" id="mhey:H2LOC_011000"/>
<evidence type="ECO:0000313" key="3">
    <source>
        <dbReference type="Proteomes" id="UP000309061"/>
    </source>
</evidence>
<dbReference type="RefSeq" id="WP_136496435.1">
    <property type="nucleotide sequence ID" value="NZ_CP046052.1"/>
</dbReference>
<dbReference type="OrthoDB" id="8455011at2"/>
<dbReference type="EMBL" id="CP046052">
    <property type="protein sequence ID" value="QGM46180.1"/>
    <property type="molecule type" value="Genomic_DNA"/>
</dbReference>
<keyword evidence="1" id="KW-0472">Membrane</keyword>